<name>A0AAD5FY24_9ASCO</name>
<feature type="compositionally biased region" description="Basic and acidic residues" evidence="1">
    <location>
        <begin position="84"/>
        <end position="97"/>
    </location>
</feature>
<organism evidence="2 3">
    <name type="scientific">Candida theae</name>
    <dbReference type="NCBI Taxonomy" id="1198502"/>
    <lineage>
        <taxon>Eukaryota</taxon>
        <taxon>Fungi</taxon>
        <taxon>Dikarya</taxon>
        <taxon>Ascomycota</taxon>
        <taxon>Saccharomycotina</taxon>
        <taxon>Pichiomycetes</taxon>
        <taxon>Debaryomycetaceae</taxon>
        <taxon>Candida/Lodderomyces clade</taxon>
        <taxon>Candida</taxon>
    </lineage>
</organism>
<gene>
    <name evidence="2" type="ORF">KGF57_003241</name>
</gene>
<evidence type="ECO:0000256" key="1">
    <source>
        <dbReference type="SAM" id="MobiDB-lite"/>
    </source>
</evidence>
<comment type="caution">
    <text evidence="2">The sequence shown here is derived from an EMBL/GenBank/DDBJ whole genome shotgun (WGS) entry which is preliminary data.</text>
</comment>
<proteinExistence type="predicted"/>
<feature type="compositionally biased region" description="Low complexity" evidence="1">
    <location>
        <begin position="12"/>
        <end position="23"/>
    </location>
</feature>
<dbReference type="AlphaFoldDB" id="A0AAD5FY24"/>
<sequence>MINDNIHNGRFGSAASSADADAGAGAGGEFMREDCVAVAGNFKSPSPRSQVQPLKRADNERVDIDDHLNSMSQFIYLEAAEAAGRSEDEEKGEERAEQQVGGEVNHGAQVNGGAASVASSLDIMSVQDKEDLNNEFNEFIDIPNLVSDNDSDEVVTVSTKSAGYWNQQRSLQPTPVSTANANESASSPRPVQQQQQQREQQEQQEQSPQSNRTIHQQVQLLKRQSQRAVGGADSQIKQNIINSLQPFVKTNIGISPEQFKHQRTQLMTIIVKYVATKIYNTFPPEAPKRKGSSSPSSPTTSSAQTLASSNELPLDKFLLLLTSRLRVSLSTFLKAIIYLFRYMDIIYLLRYLNQTNNFVNYNDMGFELKKLIVGCFKLTIIKENRVSAKKLQVNWQHVTGLSNQEINSIVRQLVNRMNGKLTIKDVEVVRMKNEMYRFVNLCL</sequence>
<feature type="region of interest" description="Disordered" evidence="1">
    <location>
        <begin position="1"/>
        <end position="26"/>
    </location>
</feature>
<accession>A0AAD5FY24</accession>
<evidence type="ECO:0000313" key="3">
    <source>
        <dbReference type="Proteomes" id="UP001204833"/>
    </source>
</evidence>
<feature type="compositionally biased region" description="Polar residues" evidence="1">
    <location>
        <begin position="211"/>
        <end position="222"/>
    </location>
</feature>
<feature type="compositionally biased region" description="Low complexity" evidence="1">
    <location>
        <begin position="186"/>
        <end position="210"/>
    </location>
</feature>
<dbReference type="RefSeq" id="XP_051608250.1">
    <property type="nucleotide sequence ID" value="XM_051752641.1"/>
</dbReference>
<dbReference type="GeneID" id="76151300"/>
<feature type="compositionally biased region" description="Polar residues" evidence="1">
    <location>
        <begin position="166"/>
        <end position="185"/>
    </location>
</feature>
<dbReference type="EMBL" id="JAIHNG010000121">
    <property type="protein sequence ID" value="KAI5957547.1"/>
    <property type="molecule type" value="Genomic_DNA"/>
</dbReference>
<dbReference type="Proteomes" id="UP001204833">
    <property type="component" value="Unassembled WGS sequence"/>
</dbReference>
<feature type="region of interest" description="Disordered" evidence="1">
    <location>
        <begin position="82"/>
        <end position="109"/>
    </location>
</feature>
<feature type="region of interest" description="Disordered" evidence="1">
    <location>
        <begin position="284"/>
        <end position="307"/>
    </location>
</feature>
<evidence type="ECO:0000313" key="2">
    <source>
        <dbReference type="EMBL" id="KAI5957547.1"/>
    </source>
</evidence>
<reference evidence="2 3" key="1">
    <citation type="journal article" date="2022" name="DNA Res.">
        <title>Genome analysis of five recently described species of the CUG-Ser clade uncovers Candida theae as a new hybrid lineage with pathogenic potential in the Candida parapsilosis species complex.</title>
        <authorList>
            <person name="Mixao V."/>
            <person name="Del Olmo V."/>
            <person name="Hegedusova E."/>
            <person name="Saus E."/>
            <person name="Pryszcz L."/>
            <person name="Cillingova A."/>
            <person name="Nosek J."/>
            <person name="Gabaldon T."/>
        </authorList>
    </citation>
    <scope>NUCLEOTIDE SEQUENCE [LARGE SCALE GENOMIC DNA]</scope>
    <source>
        <strain evidence="2 3">CBS 12239</strain>
    </source>
</reference>
<keyword evidence="3" id="KW-1185">Reference proteome</keyword>
<feature type="compositionally biased region" description="Low complexity" evidence="1">
    <location>
        <begin position="292"/>
        <end position="307"/>
    </location>
</feature>
<protein>
    <submittedName>
        <fullName evidence="2">Uncharacterized protein</fullName>
    </submittedName>
</protein>
<feature type="region of interest" description="Disordered" evidence="1">
    <location>
        <begin position="166"/>
        <end position="222"/>
    </location>
</feature>